<dbReference type="AlphaFoldDB" id="A0AAW0KDK0"/>
<dbReference type="Pfam" id="PF00288">
    <property type="entry name" value="GHMP_kinases_N"/>
    <property type="match status" value="1"/>
</dbReference>
<evidence type="ECO:0000256" key="15">
    <source>
        <dbReference type="ARBA" id="ARBA00023166"/>
    </source>
</evidence>
<keyword evidence="12 18" id="KW-0752">Steroid biosynthesis</keyword>
<keyword evidence="8 18" id="KW-0547">Nucleotide-binding</keyword>
<dbReference type="EMBL" id="PKMF04000330">
    <property type="protein sequence ID" value="KAK7837364.1"/>
    <property type="molecule type" value="Genomic_DNA"/>
</dbReference>
<feature type="domain" description="GHMP kinase N-terminal" evidence="19">
    <location>
        <begin position="126"/>
        <end position="211"/>
    </location>
</feature>
<dbReference type="PANTHER" id="PTHR43290">
    <property type="entry name" value="MEVALONATE KINASE"/>
    <property type="match status" value="1"/>
</dbReference>
<dbReference type="PANTHER" id="PTHR43290:SF2">
    <property type="entry name" value="MEVALONATE KINASE"/>
    <property type="match status" value="1"/>
</dbReference>
<dbReference type="InterPro" id="IPR036554">
    <property type="entry name" value="GHMP_kinase_C_sf"/>
</dbReference>
<accession>A0AAW0KDK0</accession>
<evidence type="ECO:0000256" key="5">
    <source>
        <dbReference type="ARBA" id="ARBA00022516"/>
    </source>
</evidence>
<evidence type="ECO:0000256" key="7">
    <source>
        <dbReference type="ARBA" id="ARBA00022723"/>
    </source>
</evidence>
<dbReference type="GO" id="GO:0005524">
    <property type="term" value="F:ATP binding"/>
    <property type="evidence" value="ECO:0007669"/>
    <property type="project" value="UniProtKB-KW"/>
</dbReference>
<evidence type="ECO:0000256" key="17">
    <source>
        <dbReference type="ARBA" id="ARBA00029438"/>
    </source>
</evidence>
<evidence type="ECO:0000256" key="3">
    <source>
        <dbReference type="ARBA" id="ARBA00012103"/>
    </source>
</evidence>
<dbReference type="InterPro" id="IPR013750">
    <property type="entry name" value="GHMP_kinase_C_dom"/>
</dbReference>
<evidence type="ECO:0000256" key="8">
    <source>
        <dbReference type="ARBA" id="ARBA00022741"/>
    </source>
</evidence>
<evidence type="ECO:0000313" key="21">
    <source>
        <dbReference type="EMBL" id="KAK7837364.1"/>
    </source>
</evidence>
<keyword evidence="9 18" id="KW-0418">Kinase</keyword>
<protein>
    <recommendedName>
        <fullName evidence="3 18">Mevalonate kinase</fullName>
        <shortName evidence="18">MK</shortName>
        <ecNumber evidence="3 18">2.7.1.36</ecNumber>
    </recommendedName>
</protein>
<dbReference type="SUPFAM" id="SSF54211">
    <property type="entry name" value="Ribosomal protein S5 domain 2-like"/>
    <property type="match status" value="2"/>
</dbReference>
<comment type="similarity">
    <text evidence="2 18">Belongs to the GHMP kinase family. Mevalonate kinase subfamily.</text>
</comment>
<evidence type="ECO:0000256" key="16">
    <source>
        <dbReference type="ARBA" id="ARBA00023221"/>
    </source>
</evidence>
<evidence type="ECO:0000256" key="6">
    <source>
        <dbReference type="ARBA" id="ARBA00022679"/>
    </source>
</evidence>
<dbReference type="NCBIfam" id="TIGR00549">
    <property type="entry name" value="mevalon_kin"/>
    <property type="match status" value="1"/>
</dbReference>
<name>A0AAW0KDK0_QUESU</name>
<keyword evidence="13 18" id="KW-0756">Sterol biosynthesis</keyword>
<dbReference type="InterPro" id="IPR014721">
    <property type="entry name" value="Ribsml_uS5_D2-typ_fold_subgr"/>
</dbReference>
<dbReference type="SUPFAM" id="SSF55060">
    <property type="entry name" value="GHMP Kinase, C-terminal domain"/>
    <property type="match status" value="1"/>
</dbReference>
<dbReference type="InterPro" id="IPR006204">
    <property type="entry name" value="GHMP_kinase_N_dom"/>
</dbReference>
<keyword evidence="6 18" id="KW-0808">Transferase</keyword>
<dbReference type="GO" id="GO:0016126">
    <property type="term" value="P:sterol biosynthetic process"/>
    <property type="evidence" value="ECO:0007669"/>
    <property type="project" value="UniProtKB-KW"/>
</dbReference>
<keyword evidence="4 18" id="KW-0963">Cytoplasm</keyword>
<organism evidence="21 22">
    <name type="scientific">Quercus suber</name>
    <name type="common">Cork oak</name>
    <dbReference type="NCBI Taxonomy" id="58331"/>
    <lineage>
        <taxon>Eukaryota</taxon>
        <taxon>Viridiplantae</taxon>
        <taxon>Streptophyta</taxon>
        <taxon>Embryophyta</taxon>
        <taxon>Tracheophyta</taxon>
        <taxon>Spermatophyta</taxon>
        <taxon>Magnoliopsida</taxon>
        <taxon>eudicotyledons</taxon>
        <taxon>Gunneridae</taxon>
        <taxon>Pentapetalae</taxon>
        <taxon>rosids</taxon>
        <taxon>fabids</taxon>
        <taxon>Fagales</taxon>
        <taxon>Fagaceae</taxon>
        <taxon>Quercus</taxon>
    </lineage>
</organism>
<dbReference type="InterPro" id="IPR020568">
    <property type="entry name" value="Ribosomal_Su5_D2-typ_SF"/>
</dbReference>
<sequence>MEVKARAPGKIILAGEHAVVHGSTAVAASLDLYTYVSLRFPTPSDNDEFLRLQLKDLALEFSWPVARIKDALPEAGSLLSSKPTSCSIETMKSIAAQVEEQNIPEAKIGLASGVSAFLWLYSCIHGFKPATVVITSELPLGAGLGSSAAFCVALSAALLSFSDSVSLDMSQQGWTAFGESELELLNKWAFEGEKIIHGKPSGLDNTVSTYGLGSSAAFCVALSAALLSFSDSVSLDMSQQGWTAFGESELELLNKWAFEGEKIIHGKPSGLDNTVSTYGNMIKFRSGNLTLIKSNMPLKMLITNTKVGRNTKALVAGVSERTIRHPDAMSLVFNAVDSISNELSTIIQSPAPDELSITEKEEKIAELMEMNQGLLQCMGVSHASIETVLRTTLKYKLASKLTGAGGGGCVLTLLPTLLSGTVVDKVIAELESCGFQCLIAAIGGKGAEVSFSGSS</sequence>
<evidence type="ECO:0000256" key="4">
    <source>
        <dbReference type="ARBA" id="ARBA00022490"/>
    </source>
</evidence>
<evidence type="ECO:0000256" key="9">
    <source>
        <dbReference type="ARBA" id="ARBA00022777"/>
    </source>
</evidence>
<keyword evidence="10 18" id="KW-0067">ATP-binding</keyword>
<dbReference type="EC" id="2.7.1.36" evidence="3 18"/>
<comment type="pathway">
    <text evidence="17 18">Isoprenoid biosynthesis; isopentenyl diphosphate biosynthesis via mevalonate pathway; isopentenyl diphosphate from (R)-mevalonate: step 1/3.</text>
</comment>
<dbReference type="Proteomes" id="UP000237347">
    <property type="component" value="Unassembled WGS sequence"/>
</dbReference>
<proteinExistence type="inferred from homology"/>
<gene>
    <name evidence="21" type="ORF">CFP56_021281</name>
</gene>
<dbReference type="GO" id="GO:0019287">
    <property type="term" value="P:isopentenyl diphosphate biosynthetic process, mevalonate pathway"/>
    <property type="evidence" value="ECO:0007669"/>
    <property type="project" value="TreeGrafter"/>
</dbReference>
<evidence type="ECO:0000256" key="10">
    <source>
        <dbReference type="ARBA" id="ARBA00022840"/>
    </source>
</evidence>
<keyword evidence="15 18" id="KW-1207">Sterol metabolism</keyword>
<keyword evidence="5 18" id="KW-0444">Lipid biosynthesis</keyword>
<evidence type="ECO:0000256" key="14">
    <source>
        <dbReference type="ARBA" id="ARBA00023098"/>
    </source>
</evidence>
<evidence type="ECO:0000256" key="2">
    <source>
        <dbReference type="ARBA" id="ARBA00006495"/>
    </source>
</evidence>
<dbReference type="GO" id="GO:0005829">
    <property type="term" value="C:cytosol"/>
    <property type="evidence" value="ECO:0007669"/>
    <property type="project" value="TreeGrafter"/>
</dbReference>
<comment type="caution">
    <text evidence="21">The sequence shown here is derived from an EMBL/GenBank/DDBJ whole genome shotgun (WGS) entry which is preliminary data.</text>
</comment>
<comment type="catalytic activity">
    <reaction evidence="18">
        <text>(R)-mevalonate + ATP = (R)-5-phosphomevalonate + ADP + H(+)</text>
        <dbReference type="Rhea" id="RHEA:17065"/>
        <dbReference type="ChEBI" id="CHEBI:15378"/>
        <dbReference type="ChEBI" id="CHEBI:30616"/>
        <dbReference type="ChEBI" id="CHEBI:36464"/>
        <dbReference type="ChEBI" id="CHEBI:58146"/>
        <dbReference type="ChEBI" id="CHEBI:456216"/>
        <dbReference type="EC" id="2.7.1.36"/>
    </reaction>
</comment>
<dbReference type="Gene3D" id="3.30.230.10">
    <property type="match status" value="2"/>
</dbReference>
<evidence type="ECO:0000259" key="20">
    <source>
        <dbReference type="Pfam" id="PF08544"/>
    </source>
</evidence>
<dbReference type="InterPro" id="IPR006205">
    <property type="entry name" value="Mev_gal_kin"/>
</dbReference>
<dbReference type="FunFam" id="3.30.70.890:FF:000003">
    <property type="entry name" value="Mevalonate kinase"/>
    <property type="match status" value="1"/>
</dbReference>
<feature type="domain" description="GHMP kinase C-terminal" evidence="20">
    <location>
        <begin position="362"/>
        <end position="415"/>
    </location>
</feature>
<dbReference type="InterPro" id="IPR006203">
    <property type="entry name" value="GHMP_knse_ATP-bd_CS"/>
</dbReference>
<comment type="subcellular location">
    <subcellularLocation>
        <location evidence="1 18">Cytoplasm</location>
    </subcellularLocation>
</comment>
<reference evidence="21 22" key="1">
    <citation type="journal article" date="2018" name="Sci. Data">
        <title>The draft genome sequence of cork oak.</title>
        <authorList>
            <person name="Ramos A.M."/>
            <person name="Usie A."/>
            <person name="Barbosa P."/>
            <person name="Barros P.M."/>
            <person name="Capote T."/>
            <person name="Chaves I."/>
            <person name="Simoes F."/>
            <person name="Abreu I."/>
            <person name="Carrasquinho I."/>
            <person name="Faro C."/>
            <person name="Guimaraes J.B."/>
            <person name="Mendonca D."/>
            <person name="Nobrega F."/>
            <person name="Rodrigues L."/>
            <person name="Saibo N.J.M."/>
            <person name="Varela M.C."/>
            <person name="Egas C."/>
            <person name="Matos J."/>
            <person name="Miguel C.M."/>
            <person name="Oliveira M.M."/>
            <person name="Ricardo C.P."/>
            <person name="Goncalves S."/>
        </authorList>
    </citation>
    <scope>NUCLEOTIDE SEQUENCE [LARGE SCALE GENOMIC DNA]</scope>
    <source>
        <strain evidence="22">cv. HL8</strain>
    </source>
</reference>
<evidence type="ECO:0000259" key="19">
    <source>
        <dbReference type="Pfam" id="PF00288"/>
    </source>
</evidence>
<dbReference type="FunFam" id="3.30.230.10:FF:000027">
    <property type="entry name" value="Mevalonate kinase"/>
    <property type="match status" value="1"/>
</dbReference>
<keyword evidence="11" id="KW-0460">Magnesium</keyword>
<dbReference type="PRINTS" id="PR00959">
    <property type="entry name" value="MEVGALKINASE"/>
</dbReference>
<keyword evidence="22" id="KW-1185">Reference proteome</keyword>
<evidence type="ECO:0000256" key="13">
    <source>
        <dbReference type="ARBA" id="ARBA00023011"/>
    </source>
</evidence>
<dbReference type="Gene3D" id="3.30.70.890">
    <property type="entry name" value="GHMP kinase, C-terminal domain"/>
    <property type="match status" value="1"/>
</dbReference>
<evidence type="ECO:0000313" key="22">
    <source>
        <dbReference type="Proteomes" id="UP000237347"/>
    </source>
</evidence>
<evidence type="ECO:0000256" key="18">
    <source>
        <dbReference type="RuleBase" id="RU363087"/>
    </source>
</evidence>
<dbReference type="Pfam" id="PF08544">
    <property type="entry name" value="GHMP_kinases_C"/>
    <property type="match status" value="1"/>
</dbReference>
<keyword evidence="16 18" id="KW-0753">Steroid metabolism</keyword>
<keyword evidence="7" id="KW-0479">Metal-binding</keyword>
<evidence type="ECO:0000256" key="11">
    <source>
        <dbReference type="ARBA" id="ARBA00022842"/>
    </source>
</evidence>
<evidence type="ECO:0000256" key="12">
    <source>
        <dbReference type="ARBA" id="ARBA00022955"/>
    </source>
</evidence>
<dbReference type="PROSITE" id="PS00627">
    <property type="entry name" value="GHMP_KINASES_ATP"/>
    <property type="match status" value="1"/>
</dbReference>
<dbReference type="GO" id="GO:0046872">
    <property type="term" value="F:metal ion binding"/>
    <property type="evidence" value="ECO:0007669"/>
    <property type="project" value="UniProtKB-KW"/>
</dbReference>
<evidence type="ECO:0000256" key="1">
    <source>
        <dbReference type="ARBA" id="ARBA00004496"/>
    </source>
</evidence>
<keyword evidence="14 18" id="KW-0443">Lipid metabolism</keyword>
<dbReference type="GO" id="GO:0004496">
    <property type="term" value="F:mevalonate kinase activity"/>
    <property type="evidence" value="ECO:0007669"/>
    <property type="project" value="UniProtKB-EC"/>
</dbReference>